<evidence type="ECO:0000256" key="11">
    <source>
        <dbReference type="SAM" id="SignalP"/>
    </source>
</evidence>
<dbReference type="InterPro" id="IPR037654">
    <property type="entry name" value="Big1"/>
</dbReference>
<evidence type="ECO:0000313" key="14">
    <source>
        <dbReference type="Proteomes" id="UP000749293"/>
    </source>
</evidence>
<dbReference type="GO" id="GO:0071555">
    <property type="term" value="P:cell wall organization"/>
    <property type="evidence" value="ECO:0007669"/>
    <property type="project" value="UniProtKB-KW"/>
</dbReference>
<protein>
    <recommendedName>
        <fullName evidence="3">Protein BIG1</fullName>
    </recommendedName>
</protein>
<keyword evidence="14" id="KW-1185">Reference proteome</keyword>
<feature type="transmembrane region" description="Helical" evidence="10">
    <location>
        <begin position="221"/>
        <end position="242"/>
    </location>
</feature>
<accession>A0A9P4YSG3</accession>
<sequence length="265" mass="28454">MHFQSLASALALAGSTVAFSDSSPFVFLSTSAIDNAPSSSTVDQIQTNAQVEGLAKSLLQTCPTKRYLVVDQPGLTAASLRTKSDGCSIPSLCDAIVDSRNKVGYTVSEVIGAVQPGAISDYIKSTCSDQDVSVVQLTNAALPENNAVLGDKLASIMADDSYTVIFMSSPEEPTVYDAEFEEPVKMELKKRVQNDHISRRQDSDRDTRALFEKYQFFTPGVFMGLIATIIMLSILGVALTALNSLQVSYGAFAKDMSPAAQKKQQ</sequence>
<evidence type="ECO:0000256" key="8">
    <source>
        <dbReference type="ARBA" id="ARBA00023136"/>
    </source>
</evidence>
<dbReference type="GO" id="GO:0005789">
    <property type="term" value="C:endoplasmic reticulum membrane"/>
    <property type="evidence" value="ECO:0007669"/>
    <property type="project" value="UniProtKB-SubCell"/>
</dbReference>
<proteinExistence type="inferred from homology"/>
<evidence type="ECO:0000256" key="5">
    <source>
        <dbReference type="ARBA" id="ARBA00022729"/>
    </source>
</evidence>
<keyword evidence="4 10" id="KW-0812">Transmembrane</keyword>
<feature type="chain" id="PRO_5040452839" description="Protein BIG1" evidence="11">
    <location>
        <begin position="23"/>
        <end position="265"/>
    </location>
</feature>
<dbReference type="AlphaFoldDB" id="A0A9P4YSG3"/>
<evidence type="ECO:0000256" key="4">
    <source>
        <dbReference type="ARBA" id="ARBA00022692"/>
    </source>
</evidence>
<comment type="similarity">
    <text evidence="2">Belongs to the BIG1 family.</text>
</comment>
<keyword evidence="8 10" id="KW-0472">Membrane</keyword>
<dbReference type="Proteomes" id="UP000749293">
    <property type="component" value="Unassembled WGS sequence"/>
</dbReference>
<gene>
    <name evidence="13" type="ORF">GMORB2_3291</name>
</gene>
<feature type="domain" description="V-type proton ATPase subunit S1/VOA1 transmembrane" evidence="12">
    <location>
        <begin position="215"/>
        <end position="254"/>
    </location>
</feature>
<evidence type="ECO:0000256" key="3">
    <source>
        <dbReference type="ARBA" id="ARBA00022089"/>
    </source>
</evidence>
<keyword evidence="6" id="KW-0256">Endoplasmic reticulum</keyword>
<comment type="subcellular location">
    <subcellularLocation>
        <location evidence="1">Endoplasmic reticulum membrane</location>
        <topology evidence="1">Single-pass type I membrane protein</topology>
    </subcellularLocation>
</comment>
<evidence type="ECO:0000313" key="13">
    <source>
        <dbReference type="EMBL" id="KAF4120164.1"/>
    </source>
</evidence>
<dbReference type="EMBL" id="JAANYQ010000018">
    <property type="protein sequence ID" value="KAF4120164.1"/>
    <property type="molecule type" value="Genomic_DNA"/>
</dbReference>
<feature type="signal peptide" evidence="11">
    <location>
        <begin position="1"/>
        <end position="22"/>
    </location>
</feature>
<reference evidence="13" key="1">
    <citation type="submission" date="2020-03" db="EMBL/GenBank/DDBJ databases">
        <title>Site-based positive gene gene selection in Geosmithia morbida across the United States reveals a broad range of putative effectors and factors for local host and environmental adapation.</title>
        <authorList>
            <person name="Onufrak A."/>
            <person name="Murdoch R.W."/>
            <person name="Gazis R."/>
            <person name="Huff M."/>
            <person name="Staton M."/>
            <person name="Klingeman W."/>
            <person name="Hadziabdic D."/>
        </authorList>
    </citation>
    <scope>NUCLEOTIDE SEQUENCE</scope>
    <source>
        <strain evidence="13">1262</strain>
    </source>
</reference>
<dbReference type="PANTHER" id="PTHR28285">
    <property type="entry name" value="PROTEIN BIG1"/>
    <property type="match status" value="1"/>
</dbReference>
<evidence type="ECO:0000256" key="2">
    <source>
        <dbReference type="ARBA" id="ARBA00008203"/>
    </source>
</evidence>
<name>A0A9P4YSG3_9HYPO</name>
<dbReference type="PANTHER" id="PTHR28285:SF1">
    <property type="entry name" value="PROTEIN BIG1"/>
    <property type="match status" value="1"/>
</dbReference>
<evidence type="ECO:0000256" key="6">
    <source>
        <dbReference type="ARBA" id="ARBA00022824"/>
    </source>
</evidence>
<evidence type="ECO:0000259" key="12">
    <source>
        <dbReference type="Pfam" id="PF20520"/>
    </source>
</evidence>
<evidence type="ECO:0000256" key="7">
    <source>
        <dbReference type="ARBA" id="ARBA00022989"/>
    </source>
</evidence>
<evidence type="ECO:0000256" key="1">
    <source>
        <dbReference type="ARBA" id="ARBA00004115"/>
    </source>
</evidence>
<comment type="caution">
    <text evidence="13">The sequence shown here is derived from an EMBL/GenBank/DDBJ whole genome shotgun (WGS) entry which is preliminary data.</text>
</comment>
<dbReference type="Pfam" id="PF20520">
    <property type="entry name" value="Ac45-VOA1_TM"/>
    <property type="match status" value="1"/>
</dbReference>
<dbReference type="GO" id="GO:0009272">
    <property type="term" value="P:fungal-type cell wall biogenesis"/>
    <property type="evidence" value="ECO:0007669"/>
    <property type="project" value="TreeGrafter"/>
</dbReference>
<keyword evidence="5 11" id="KW-0732">Signal</keyword>
<keyword evidence="9" id="KW-0961">Cell wall biogenesis/degradation</keyword>
<keyword evidence="7 10" id="KW-1133">Transmembrane helix</keyword>
<dbReference type="GO" id="GO:0006078">
    <property type="term" value="P:(1-&gt;6)-beta-D-glucan biosynthetic process"/>
    <property type="evidence" value="ECO:0007669"/>
    <property type="project" value="TreeGrafter"/>
</dbReference>
<dbReference type="GeneID" id="55969519"/>
<dbReference type="OrthoDB" id="9985059at2759"/>
<dbReference type="RefSeq" id="XP_035318816.1">
    <property type="nucleotide sequence ID" value="XM_035465267.1"/>
</dbReference>
<dbReference type="InterPro" id="IPR046756">
    <property type="entry name" value="VAS1/VOA1_TM"/>
</dbReference>
<evidence type="ECO:0000256" key="10">
    <source>
        <dbReference type="SAM" id="Phobius"/>
    </source>
</evidence>
<organism evidence="13 14">
    <name type="scientific">Geosmithia morbida</name>
    <dbReference type="NCBI Taxonomy" id="1094350"/>
    <lineage>
        <taxon>Eukaryota</taxon>
        <taxon>Fungi</taxon>
        <taxon>Dikarya</taxon>
        <taxon>Ascomycota</taxon>
        <taxon>Pezizomycotina</taxon>
        <taxon>Sordariomycetes</taxon>
        <taxon>Hypocreomycetidae</taxon>
        <taxon>Hypocreales</taxon>
        <taxon>Bionectriaceae</taxon>
        <taxon>Geosmithia</taxon>
    </lineage>
</organism>
<evidence type="ECO:0000256" key="9">
    <source>
        <dbReference type="ARBA" id="ARBA00023316"/>
    </source>
</evidence>